<dbReference type="Pfam" id="PF00004">
    <property type="entry name" value="AAA"/>
    <property type="match status" value="1"/>
</dbReference>
<proteinExistence type="inferred from homology"/>
<dbReference type="Pfam" id="PF17862">
    <property type="entry name" value="AAA_lid_3"/>
    <property type="match status" value="1"/>
</dbReference>
<organism evidence="3 4">
    <name type="scientific">Lymnaea stagnalis</name>
    <name type="common">Great pond snail</name>
    <name type="synonym">Helix stagnalis</name>
    <dbReference type="NCBI Taxonomy" id="6523"/>
    <lineage>
        <taxon>Eukaryota</taxon>
        <taxon>Metazoa</taxon>
        <taxon>Spiralia</taxon>
        <taxon>Lophotrochozoa</taxon>
        <taxon>Mollusca</taxon>
        <taxon>Gastropoda</taxon>
        <taxon>Heterobranchia</taxon>
        <taxon>Euthyneura</taxon>
        <taxon>Panpulmonata</taxon>
        <taxon>Hygrophila</taxon>
        <taxon>Lymnaeoidea</taxon>
        <taxon>Lymnaeidae</taxon>
        <taxon>Lymnaea</taxon>
    </lineage>
</organism>
<dbReference type="Proteomes" id="UP001497497">
    <property type="component" value="Unassembled WGS sequence"/>
</dbReference>
<sequence length="251" mass="28467">MPLVFPHLFSGGRKPWRRILLFGPPGTGKSRLAQAVSTEVKATFYSVSSTDLMSSWVGESEKMIKELFHHASNQTCQSVIFIDEIDSLCRQRSTREDEGTRRIKTELLIQMDGADRQVQDKIFLLCATNCPWDLDTAFLRRFQKRIYIPLPDHASRIQLMKLHCDGSHVNLTDHDWTELANLTEGYSGSDLATLTNGGLFQPIRDLQAANYWHETKDGRWVPCDDTGKSSLKANITDLPPKKVIIHPDIIT</sequence>
<feature type="domain" description="AAA+ ATPase" evidence="2">
    <location>
        <begin position="15"/>
        <end position="152"/>
    </location>
</feature>
<dbReference type="EMBL" id="CAXITT010000318">
    <property type="protein sequence ID" value="CAL1538934.1"/>
    <property type="molecule type" value="Genomic_DNA"/>
</dbReference>
<keyword evidence="1" id="KW-0547">Nucleotide-binding</keyword>
<gene>
    <name evidence="3" type="ORF">GSLYS_00012755001</name>
</gene>
<dbReference type="SMART" id="SM00382">
    <property type="entry name" value="AAA"/>
    <property type="match status" value="1"/>
</dbReference>
<dbReference type="InterPro" id="IPR050304">
    <property type="entry name" value="MT-severing_AAA_ATPase"/>
</dbReference>
<dbReference type="GO" id="GO:0007033">
    <property type="term" value="P:vacuole organization"/>
    <property type="evidence" value="ECO:0007669"/>
    <property type="project" value="TreeGrafter"/>
</dbReference>
<evidence type="ECO:0000256" key="1">
    <source>
        <dbReference type="RuleBase" id="RU003651"/>
    </source>
</evidence>
<dbReference type="SUPFAM" id="SSF52540">
    <property type="entry name" value="P-loop containing nucleoside triphosphate hydrolases"/>
    <property type="match status" value="1"/>
</dbReference>
<comment type="caution">
    <text evidence="3">The sequence shown here is derived from an EMBL/GenBank/DDBJ whole genome shotgun (WGS) entry which is preliminary data.</text>
</comment>
<evidence type="ECO:0000259" key="2">
    <source>
        <dbReference type="SMART" id="SM00382"/>
    </source>
</evidence>
<dbReference type="Gene3D" id="3.40.50.300">
    <property type="entry name" value="P-loop containing nucleotide triphosphate hydrolases"/>
    <property type="match status" value="1"/>
</dbReference>
<dbReference type="GO" id="GO:0016887">
    <property type="term" value="F:ATP hydrolysis activity"/>
    <property type="evidence" value="ECO:0007669"/>
    <property type="project" value="InterPro"/>
</dbReference>
<dbReference type="AlphaFoldDB" id="A0AAV2HZ81"/>
<comment type="similarity">
    <text evidence="1">Belongs to the AAA ATPase family.</text>
</comment>
<dbReference type="GO" id="GO:0016197">
    <property type="term" value="P:endosomal transport"/>
    <property type="evidence" value="ECO:0007669"/>
    <property type="project" value="TreeGrafter"/>
</dbReference>
<keyword evidence="1" id="KW-0067">ATP-binding</keyword>
<dbReference type="InterPro" id="IPR041569">
    <property type="entry name" value="AAA_lid_3"/>
</dbReference>
<dbReference type="Gene3D" id="1.10.8.60">
    <property type="match status" value="1"/>
</dbReference>
<accession>A0AAV2HZ81</accession>
<protein>
    <recommendedName>
        <fullName evidence="2">AAA+ ATPase domain-containing protein</fullName>
    </recommendedName>
</protein>
<dbReference type="InterPro" id="IPR027417">
    <property type="entry name" value="P-loop_NTPase"/>
</dbReference>
<evidence type="ECO:0000313" key="4">
    <source>
        <dbReference type="Proteomes" id="UP001497497"/>
    </source>
</evidence>
<dbReference type="PROSITE" id="PS00674">
    <property type="entry name" value="AAA"/>
    <property type="match status" value="1"/>
</dbReference>
<dbReference type="PANTHER" id="PTHR23074:SF72">
    <property type="entry name" value="VACUOLAR PROTEIN SORTING-ASSOCIATED PROTEIN 4B"/>
    <property type="match status" value="1"/>
</dbReference>
<dbReference type="GO" id="GO:0005524">
    <property type="term" value="F:ATP binding"/>
    <property type="evidence" value="ECO:0007669"/>
    <property type="project" value="UniProtKB-KW"/>
</dbReference>
<dbReference type="PANTHER" id="PTHR23074">
    <property type="entry name" value="AAA DOMAIN-CONTAINING"/>
    <property type="match status" value="1"/>
</dbReference>
<dbReference type="InterPro" id="IPR003593">
    <property type="entry name" value="AAA+_ATPase"/>
</dbReference>
<dbReference type="InterPro" id="IPR003960">
    <property type="entry name" value="ATPase_AAA_CS"/>
</dbReference>
<name>A0AAV2HZ81_LYMST</name>
<reference evidence="3 4" key="1">
    <citation type="submission" date="2024-04" db="EMBL/GenBank/DDBJ databases">
        <authorList>
            <consortium name="Genoscope - CEA"/>
            <person name="William W."/>
        </authorList>
    </citation>
    <scope>NUCLEOTIDE SEQUENCE [LARGE SCALE GENOMIC DNA]</scope>
</reference>
<evidence type="ECO:0000313" key="3">
    <source>
        <dbReference type="EMBL" id="CAL1538934.1"/>
    </source>
</evidence>
<keyword evidence="4" id="KW-1185">Reference proteome</keyword>
<dbReference type="InterPro" id="IPR003959">
    <property type="entry name" value="ATPase_AAA_core"/>
</dbReference>